<dbReference type="Proteomes" id="UP001189429">
    <property type="component" value="Unassembled WGS sequence"/>
</dbReference>
<dbReference type="Gene3D" id="2.60.120.590">
    <property type="entry name" value="Alpha-ketoglutarate-dependent dioxygenase AlkB-like"/>
    <property type="match status" value="1"/>
</dbReference>
<evidence type="ECO:0000256" key="1">
    <source>
        <dbReference type="SAM" id="MobiDB-lite"/>
    </source>
</evidence>
<keyword evidence="4" id="KW-1185">Reference proteome</keyword>
<dbReference type="EMBL" id="CAUYUJ010014535">
    <property type="protein sequence ID" value="CAK0842820.1"/>
    <property type="molecule type" value="Genomic_DNA"/>
</dbReference>
<accession>A0ABN9TBR6</accession>
<evidence type="ECO:0000313" key="3">
    <source>
        <dbReference type="EMBL" id="CAK0842820.1"/>
    </source>
</evidence>
<feature type="compositionally biased region" description="Low complexity" evidence="1">
    <location>
        <begin position="1"/>
        <end position="18"/>
    </location>
</feature>
<comment type="caution">
    <text evidence="3">The sequence shown here is derived from an EMBL/GenBank/DDBJ whole genome shotgun (WGS) entry which is preliminary data.</text>
</comment>
<proteinExistence type="predicted"/>
<gene>
    <name evidence="3" type="ORF">PCOR1329_LOCUS37416</name>
</gene>
<feature type="region of interest" description="Disordered" evidence="1">
    <location>
        <begin position="1"/>
        <end position="34"/>
    </location>
</feature>
<dbReference type="InterPro" id="IPR037151">
    <property type="entry name" value="AlkB-like_sf"/>
</dbReference>
<evidence type="ECO:0000313" key="4">
    <source>
        <dbReference type="Proteomes" id="UP001189429"/>
    </source>
</evidence>
<dbReference type="InterPro" id="IPR005123">
    <property type="entry name" value="Oxoglu/Fe-dep_dioxygenase_dom"/>
</dbReference>
<sequence length="535" mass="56542">MRSSSSPAAGAAGRSPSALCRSPSAAMKASRRASGRGGTTALSAAALVLQGASPSSGPKGAAVAGAALAGVGLAFAAPEPVALRLTVTTAFDLAVKVRVQGAKVHSESSPLPAVCACGSTATAAYAPTVLGPGREVKGVLQVEGFEPIPFSLVHARRSAPFVGLPGRWRHSVLAAPGWNWRENEKRPSEGKAVDLVLTGLDLTVDVRAATPLELKRCLQLQALRDAEKGEDYDTLHAQLAKAKIAGVEIEHIEKAEDRLKMLRKEGFHVHVGCDKDTLREAMQWERVSSKALQDTDERCPNACCPCNVEQNCGEVLDVVPDAVQGVLGESSDRDLFTSLVDAALASQEGSVWKAGGKFIFSAFNRNQSVTALCRMLEGCGKAACAKMMLKLVKHSEVLYGGYVTAVQVNFHPSGETYHDQHRDIYSGKQRAGPNCTCSFRECVGTVCYSLGSTRICQLDTMTDSMSSLAACGDRCAGRRERRCLKSGEAMYFNAPWNQNHTHGIPSSEETTGPRISVAFLLGSAQAAAQSALAAA</sequence>
<dbReference type="PROSITE" id="PS51471">
    <property type="entry name" value="FE2OG_OXY"/>
    <property type="match status" value="1"/>
</dbReference>
<reference evidence="3" key="1">
    <citation type="submission" date="2023-10" db="EMBL/GenBank/DDBJ databases">
        <authorList>
            <person name="Chen Y."/>
            <person name="Shah S."/>
            <person name="Dougan E. K."/>
            <person name="Thang M."/>
            <person name="Chan C."/>
        </authorList>
    </citation>
    <scope>NUCLEOTIDE SEQUENCE [LARGE SCALE GENOMIC DNA]</scope>
</reference>
<feature type="domain" description="Fe2OG dioxygenase" evidence="2">
    <location>
        <begin position="402"/>
        <end position="523"/>
    </location>
</feature>
<name>A0ABN9TBR6_9DINO</name>
<organism evidence="3 4">
    <name type="scientific">Prorocentrum cordatum</name>
    <dbReference type="NCBI Taxonomy" id="2364126"/>
    <lineage>
        <taxon>Eukaryota</taxon>
        <taxon>Sar</taxon>
        <taxon>Alveolata</taxon>
        <taxon>Dinophyceae</taxon>
        <taxon>Prorocentrales</taxon>
        <taxon>Prorocentraceae</taxon>
        <taxon>Prorocentrum</taxon>
    </lineage>
</organism>
<protein>
    <recommendedName>
        <fullName evidence="2">Fe2OG dioxygenase domain-containing protein</fullName>
    </recommendedName>
</protein>
<evidence type="ECO:0000259" key="2">
    <source>
        <dbReference type="PROSITE" id="PS51471"/>
    </source>
</evidence>